<evidence type="ECO:0000256" key="1">
    <source>
        <dbReference type="ARBA" id="ARBA00004141"/>
    </source>
</evidence>
<dbReference type="InterPro" id="IPR038377">
    <property type="entry name" value="Na/Glc_symporter_sf"/>
</dbReference>
<feature type="transmembrane region" description="Helical" evidence="8">
    <location>
        <begin position="12"/>
        <end position="32"/>
    </location>
</feature>
<protein>
    <submittedName>
        <fullName evidence="9">Uncharacterized protein</fullName>
    </submittedName>
</protein>
<feature type="transmembrane region" description="Helical" evidence="8">
    <location>
        <begin position="323"/>
        <end position="352"/>
    </location>
</feature>
<dbReference type="Proteomes" id="UP000000759">
    <property type="component" value="Chromosome 26"/>
</dbReference>
<dbReference type="PANTHER" id="PTHR48086">
    <property type="entry name" value="SODIUM/PROLINE SYMPORTER-RELATED"/>
    <property type="match status" value="1"/>
</dbReference>
<sequence>MVFDVSEGAAYAVLYCVLCFFTLLGLGAAGYLNKLPSVLTSCCMLNQNESVGETDYFLSARNSAGTSAIALSFFASGMGAWILYGTTEMGATPQLSWLGVMGYSTASSFPAVVICWLGPMVRARSTEAFSTTDFGLQRYGRVMQISIAAISVFYMFIFIVAELTAISNIFALLTGNNSKIYGIGITIAIGVFTIIYTTLAGLPASIVTDRFQGGIVALLIIMLTLAVTISDENRITRDEFALASNFTIQGLKAAVTLVIAILCAELFNQGTWQRVWAAESIPVMRRGFAIGSAMVFLIMMFFGVMGMIAYAKDPESYDNFEKFAFLAFFDLLLPLGNGWHVLVLILVTALAASSIDSLQNGLTSVFAHDLLKVGWNPIWAARALMVAVNVPAIWLASRKWDVIALFLVADLVCATSVFPVFLGLQTKDFGMFKAPTELGAFMGCVSGIVTVLVNGVVNDAEGGIFKYFWLRNNAICALCGSATMISFIITPAVSFVMTYVFTYADLLVRGERARQPLIALAFDKDNETAEKFEEESVGMEYNEEKSTSGQAVEEESTHHNEVEGSPFEPKHRSDEDIA</sequence>
<evidence type="ECO:0000313" key="9">
    <source>
        <dbReference type="EMBL" id="EEC43633.1"/>
    </source>
</evidence>
<accession>B7GCM1</accession>
<evidence type="ECO:0000256" key="6">
    <source>
        <dbReference type="ARBA" id="ARBA00023136"/>
    </source>
</evidence>
<dbReference type="GeneID" id="7198788"/>
<feature type="transmembrane region" description="Helical" evidence="8">
    <location>
        <begin position="250"/>
        <end position="267"/>
    </location>
</feature>
<evidence type="ECO:0000256" key="3">
    <source>
        <dbReference type="ARBA" id="ARBA00022448"/>
    </source>
</evidence>
<dbReference type="RefSeq" id="XP_002184897.1">
    <property type="nucleotide sequence ID" value="XM_002184861.1"/>
</dbReference>
<dbReference type="PROSITE" id="PS50283">
    <property type="entry name" value="NA_SOLUT_SYMP_3"/>
    <property type="match status" value="1"/>
</dbReference>
<feature type="transmembrane region" description="Helical" evidence="8">
    <location>
        <begin position="288"/>
        <end position="311"/>
    </location>
</feature>
<keyword evidence="4 8" id="KW-0812">Transmembrane</keyword>
<proteinExistence type="inferred from homology"/>
<keyword evidence="6 8" id="KW-0472">Membrane</keyword>
<evidence type="ECO:0000256" key="5">
    <source>
        <dbReference type="ARBA" id="ARBA00022989"/>
    </source>
</evidence>
<evidence type="ECO:0000256" key="7">
    <source>
        <dbReference type="SAM" id="MobiDB-lite"/>
    </source>
</evidence>
<feature type="transmembrane region" description="Helical" evidence="8">
    <location>
        <begin position="96"/>
        <end position="117"/>
    </location>
</feature>
<dbReference type="OMA" id="NIWYIRA"/>
<dbReference type="PaxDb" id="2850-Phatr50012"/>
<feature type="transmembrane region" description="Helical" evidence="8">
    <location>
        <begin position="436"/>
        <end position="457"/>
    </location>
</feature>
<dbReference type="GO" id="GO:0015606">
    <property type="term" value="F:spermidine transmembrane transporter activity"/>
    <property type="evidence" value="ECO:0007669"/>
    <property type="project" value="TreeGrafter"/>
</dbReference>
<keyword evidence="5 8" id="KW-1133">Transmembrane helix</keyword>
<dbReference type="OrthoDB" id="6132759at2759"/>
<keyword evidence="10" id="KW-1185">Reference proteome</keyword>
<evidence type="ECO:0000256" key="8">
    <source>
        <dbReference type="SAM" id="Phobius"/>
    </source>
</evidence>
<feature type="transmembrane region" description="Helical" evidence="8">
    <location>
        <begin position="180"/>
        <end position="199"/>
    </location>
</feature>
<feature type="transmembrane region" description="Helical" evidence="8">
    <location>
        <begin position="469"/>
        <end position="502"/>
    </location>
</feature>
<dbReference type="AlphaFoldDB" id="B7GCM1"/>
<feature type="transmembrane region" description="Helical" evidence="8">
    <location>
        <begin position="64"/>
        <end position="84"/>
    </location>
</feature>
<dbReference type="InterPro" id="IPR001734">
    <property type="entry name" value="Na/solute_symporter"/>
</dbReference>
<dbReference type="EMBL" id="CM000628">
    <property type="protein sequence ID" value="EEC43633.1"/>
    <property type="molecule type" value="Genomic_DNA"/>
</dbReference>
<reference evidence="10" key="2">
    <citation type="submission" date="2008-08" db="EMBL/GenBank/DDBJ databases">
        <authorList>
            <consortium name="Diatom Consortium"/>
            <person name="Grigoriev I."/>
            <person name="Grimwood J."/>
            <person name="Kuo A."/>
            <person name="Otillar R.P."/>
            <person name="Salamov A."/>
            <person name="Detter J.C."/>
            <person name="Lindquist E."/>
            <person name="Shapiro H."/>
            <person name="Lucas S."/>
            <person name="Glavina del Rio T."/>
            <person name="Pitluck S."/>
            <person name="Rokhsar D."/>
            <person name="Bowler C."/>
        </authorList>
    </citation>
    <scope>GENOME REANNOTATION</scope>
    <source>
        <strain evidence="10">CCAP 1055/1</strain>
    </source>
</reference>
<feature type="transmembrane region" description="Helical" evidence="8">
    <location>
        <begin position="211"/>
        <end position="230"/>
    </location>
</feature>
<evidence type="ECO:0000313" key="10">
    <source>
        <dbReference type="Proteomes" id="UP000000759"/>
    </source>
</evidence>
<dbReference type="eggNOG" id="ENOG502QU2F">
    <property type="taxonomic scope" value="Eukaryota"/>
</dbReference>
<dbReference type="HOGENOM" id="CLU_445172_0_0_1"/>
<reference evidence="9 10" key="1">
    <citation type="journal article" date="2008" name="Nature">
        <title>The Phaeodactylum genome reveals the evolutionary history of diatom genomes.</title>
        <authorList>
            <person name="Bowler C."/>
            <person name="Allen A.E."/>
            <person name="Badger J.H."/>
            <person name="Grimwood J."/>
            <person name="Jabbari K."/>
            <person name="Kuo A."/>
            <person name="Maheswari U."/>
            <person name="Martens C."/>
            <person name="Maumus F."/>
            <person name="Otillar R.P."/>
            <person name="Rayko E."/>
            <person name="Salamov A."/>
            <person name="Vandepoele K."/>
            <person name="Beszteri B."/>
            <person name="Gruber A."/>
            <person name="Heijde M."/>
            <person name="Katinka M."/>
            <person name="Mock T."/>
            <person name="Valentin K."/>
            <person name="Verret F."/>
            <person name="Berges J.A."/>
            <person name="Brownlee C."/>
            <person name="Cadoret J.P."/>
            <person name="Chiovitti A."/>
            <person name="Choi C.J."/>
            <person name="Coesel S."/>
            <person name="De Martino A."/>
            <person name="Detter J.C."/>
            <person name="Durkin C."/>
            <person name="Falciatore A."/>
            <person name="Fournet J."/>
            <person name="Haruta M."/>
            <person name="Huysman M.J."/>
            <person name="Jenkins B.D."/>
            <person name="Jiroutova K."/>
            <person name="Jorgensen R.E."/>
            <person name="Joubert Y."/>
            <person name="Kaplan A."/>
            <person name="Kroger N."/>
            <person name="Kroth P.G."/>
            <person name="La Roche J."/>
            <person name="Lindquist E."/>
            <person name="Lommer M."/>
            <person name="Martin-Jezequel V."/>
            <person name="Lopez P.J."/>
            <person name="Lucas S."/>
            <person name="Mangogna M."/>
            <person name="McGinnis K."/>
            <person name="Medlin L.K."/>
            <person name="Montsant A."/>
            <person name="Oudot-Le Secq M.P."/>
            <person name="Napoli C."/>
            <person name="Obornik M."/>
            <person name="Parker M.S."/>
            <person name="Petit J.L."/>
            <person name="Porcel B.M."/>
            <person name="Poulsen N."/>
            <person name="Robison M."/>
            <person name="Rychlewski L."/>
            <person name="Rynearson T.A."/>
            <person name="Schmutz J."/>
            <person name="Shapiro H."/>
            <person name="Siaut M."/>
            <person name="Stanley M."/>
            <person name="Sussman M.R."/>
            <person name="Taylor A.R."/>
            <person name="Vardi A."/>
            <person name="von Dassow P."/>
            <person name="Vyverman W."/>
            <person name="Willis A."/>
            <person name="Wyrwicz L.S."/>
            <person name="Rokhsar D.S."/>
            <person name="Weissenbach J."/>
            <person name="Armbrust E.V."/>
            <person name="Green B.R."/>
            <person name="Van de Peer Y."/>
            <person name="Grigoriev I.V."/>
        </authorList>
    </citation>
    <scope>NUCLEOTIDE SEQUENCE [LARGE SCALE GENOMIC DNA]</scope>
    <source>
        <strain evidence="9 10">CCAP 1055/1</strain>
    </source>
</reference>
<dbReference type="GO" id="GO:0005886">
    <property type="term" value="C:plasma membrane"/>
    <property type="evidence" value="ECO:0007669"/>
    <property type="project" value="TreeGrafter"/>
</dbReference>
<organism evidence="9 10">
    <name type="scientific">Phaeodactylum tricornutum (strain CCAP 1055/1)</name>
    <dbReference type="NCBI Taxonomy" id="556484"/>
    <lineage>
        <taxon>Eukaryota</taxon>
        <taxon>Sar</taxon>
        <taxon>Stramenopiles</taxon>
        <taxon>Ochrophyta</taxon>
        <taxon>Bacillariophyta</taxon>
        <taxon>Bacillariophyceae</taxon>
        <taxon>Bacillariophycidae</taxon>
        <taxon>Naviculales</taxon>
        <taxon>Phaeodactylaceae</taxon>
        <taxon>Phaeodactylum</taxon>
    </lineage>
</organism>
<keyword evidence="3" id="KW-0813">Transport</keyword>
<comment type="similarity">
    <text evidence="2">Belongs to the sodium:solute symporter (SSF) (TC 2.A.21) family.</text>
</comment>
<evidence type="ECO:0000256" key="4">
    <source>
        <dbReference type="ARBA" id="ARBA00022692"/>
    </source>
</evidence>
<gene>
    <name evidence="9" type="ORF">PHATRDRAFT_50012</name>
</gene>
<dbReference type="STRING" id="556484.B7GCM1"/>
<dbReference type="KEGG" id="pti:PHATRDRAFT_50012"/>
<comment type="subcellular location">
    <subcellularLocation>
        <location evidence="1">Membrane</location>
        <topology evidence="1">Multi-pass membrane protein</topology>
    </subcellularLocation>
</comment>
<dbReference type="InterPro" id="IPR050277">
    <property type="entry name" value="Sodium:Solute_Symporter"/>
</dbReference>
<dbReference type="PANTHER" id="PTHR48086:SF10">
    <property type="entry name" value="AGR155CP"/>
    <property type="match status" value="1"/>
</dbReference>
<dbReference type="Gene3D" id="1.20.1730.10">
    <property type="entry name" value="Sodium/glucose cotransporter"/>
    <property type="match status" value="1"/>
</dbReference>
<feature type="region of interest" description="Disordered" evidence="7">
    <location>
        <begin position="532"/>
        <end position="578"/>
    </location>
</feature>
<evidence type="ECO:0000256" key="2">
    <source>
        <dbReference type="ARBA" id="ARBA00006434"/>
    </source>
</evidence>
<feature type="transmembrane region" description="Helical" evidence="8">
    <location>
        <begin position="147"/>
        <end position="174"/>
    </location>
</feature>
<feature type="compositionally biased region" description="Basic and acidic residues" evidence="7">
    <location>
        <begin position="555"/>
        <end position="578"/>
    </location>
</feature>
<name>B7GCM1_PHATC</name>
<dbReference type="InParanoid" id="B7GCM1"/>
<feature type="transmembrane region" description="Helical" evidence="8">
    <location>
        <begin position="402"/>
        <end position="424"/>
    </location>
</feature>